<dbReference type="AlphaFoldDB" id="A0A239PMR4"/>
<sequence length="254" mass="27960">MHIERREVLLGVSGAALAVGMSGGSAEAQLSEIKQEFSDFFHDAVMQLEYAIDALTGILDADGRPEADAAESGIRDAIQQISKVQSSDEMRELARTEYAVLADQIAEMEAFTPPDPKVLETVLAAADTGEAQDNWSLAIKDILLEAMGFNSDERATLMEKLPFADLVEELDQLRSALANGEWVKARRIVERIIRKVFSRAVIAEVIETVDGQLAQKLLRSLAARAVPFLGWAWFAAAVCLSIFRNRERLLELAQ</sequence>
<organism evidence="2 3">
    <name type="scientific">Paracoccus seriniphilus</name>
    <dbReference type="NCBI Taxonomy" id="184748"/>
    <lineage>
        <taxon>Bacteria</taxon>
        <taxon>Pseudomonadati</taxon>
        <taxon>Pseudomonadota</taxon>
        <taxon>Alphaproteobacteria</taxon>
        <taxon>Rhodobacterales</taxon>
        <taxon>Paracoccaceae</taxon>
        <taxon>Paracoccus</taxon>
    </lineage>
</organism>
<keyword evidence="3" id="KW-1185">Reference proteome</keyword>
<name>A0A239PMR4_9RHOB</name>
<keyword evidence="1" id="KW-0812">Transmembrane</keyword>
<dbReference type="PROSITE" id="PS51318">
    <property type="entry name" value="TAT"/>
    <property type="match status" value="1"/>
</dbReference>
<keyword evidence="1" id="KW-0472">Membrane</keyword>
<evidence type="ECO:0000256" key="1">
    <source>
        <dbReference type="SAM" id="Phobius"/>
    </source>
</evidence>
<evidence type="ECO:0000313" key="2">
    <source>
        <dbReference type="EMBL" id="SNT68855.1"/>
    </source>
</evidence>
<dbReference type="RefSeq" id="WP_089342741.1">
    <property type="nucleotide sequence ID" value="NZ_CP067129.1"/>
</dbReference>
<reference evidence="2 3" key="1">
    <citation type="submission" date="2017-07" db="EMBL/GenBank/DDBJ databases">
        <authorList>
            <person name="Sun Z.S."/>
            <person name="Albrecht U."/>
            <person name="Echele G."/>
            <person name="Lee C.C."/>
        </authorList>
    </citation>
    <scope>NUCLEOTIDE SEQUENCE [LARGE SCALE GENOMIC DNA]</scope>
    <source>
        <strain evidence="2 3">DSM 14827</strain>
    </source>
</reference>
<dbReference type="Proteomes" id="UP000198307">
    <property type="component" value="Unassembled WGS sequence"/>
</dbReference>
<dbReference type="EMBL" id="FZQB01000001">
    <property type="protein sequence ID" value="SNT68855.1"/>
    <property type="molecule type" value="Genomic_DNA"/>
</dbReference>
<gene>
    <name evidence="2" type="ORF">SAMN05444959_101416</name>
</gene>
<accession>A0A239PMR4</accession>
<proteinExistence type="predicted"/>
<keyword evidence="1" id="KW-1133">Transmembrane helix</keyword>
<protein>
    <submittedName>
        <fullName evidence="2">Uncharacterized protein</fullName>
    </submittedName>
</protein>
<dbReference type="InterPro" id="IPR006311">
    <property type="entry name" value="TAT_signal"/>
</dbReference>
<feature type="transmembrane region" description="Helical" evidence="1">
    <location>
        <begin position="225"/>
        <end position="243"/>
    </location>
</feature>
<evidence type="ECO:0000313" key="3">
    <source>
        <dbReference type="Proteomes" id="UP000198307"/>
    </source>
</evidence>